<reference evidence="2 4" key="1">
    <citation type="submission" date="2017-09" db="EMBL/GenBank/DDBJ databases">
        <authorList>
            <person name="Thomas P."/>
            <person name="Seyboldt C."/>
        </authorList>
    </citation>
    <scope>NUCLEOTIDE SEQUENCE [LARGE SCALE GENOMIC DNA]</scope>
    <source>
        <strain evidence="2 4">DSM 7534</strain>
    </source>
</reference>
<evidence type="ECO:0000313" key="3">
    <source>
        <dbReference type="EMBL" id="USR99532.1"/>
    </source>
</evidence>
<feature type="domain" description="Methyltransferase type 11" evidence="1">
    <location>
        <begin position="46"/>
        <end position="144"/>
    </location>
</feature>
<dbReference type="AlphaFoldDB" id="A0A9N7PHM2"/>
<dbReference type="Proteomes" id="UP000280586">
    <property type="component" value="Chromosome"/>
</dbReference>
<dbReference type="SUPFAM" id="SSF53335">
    <property type="entry name" value="S-adenosyl-L-methionine-dependent methyltransferases"/>
    <property type="match status" value="1"/>
</dbReference>
<dbReference type="OrthoDB" id="9772751at2"/>
<name>A0A9N7PHM2_CLOSE</name>
<dbReference type="EMBL" id="CP023671">
    <property type="protein sequence ID" value="AYE32970.1"/>
    <property type="molecule type" value="Genomic_DNA"/>
</dbReference>
<proteinExistence type="predicted"/>
<organism evidence="2 4">
    <name type="scientific">Clostridium septicum</name>
    <dbReference type="NCBI Taxonomy" id="1504"/>
    <lineage>
        <taxon>Bacteria</taxon>
        <taxon>Bacillati</taxon>
        <taxon>Bacillota</taxon>
        <taxon>Clostridia</taxon>
        <taxon>Eubacteriales</taxon>
        <taxon>Clostridiaceae</taxon>
        <taxon>Clostridium</taxon>
    </lineage>
</organism>
<dbReference type="PANTHER" id="PTHR43591">
    <property type="entry name" value="METHYLTRANSFERASE"/>
    <property type="match status" value="1"/>
</dbReference>
<dbReference type="Pfam" id="PF08241">
    <property type="entry name" value="Methyltransf_11"/>
    <property type="match status" value="1"/>
</dbReference>
<dbReference type="InterPro" id="IPR029063">
    <property type="entry name" value="SAM-dependent_MTases_sf"/>
</dbReference>
<dbReference type="GO" id="GO:0032259">
    <property type="term" value="P:methylation"/>
    <property type="evidence" value="ECO:0007669"/>
    <property type="project" value="UniProtKB-KW"/>
</dbReference>
<protein>
    <submittedName>
        <fullName evidence="3">Methyltransferase domain-containing protein</fullName>
    </submittedName>
    <submittedName>
        <fullName evidence="2">SAM-dependent methyltransferase</fullName>
    </submittedName>
</protein>
<keyword evidence="2" id="KW-0489">Methyltransferase</keyword>
<dbReference type="InterPro" id="IPR013216">
    <property type="entry name" value="Methyltransf_11"/>
</dbReference>
<dbReference type="KEGG" id="csep:CP523_00140"/>
<dbReference type="GeneID" id="303559082"/>
<dbReference type="RefSeq" id="WP_066677404.1">
    <property type="nucleotide sequence ID" value="NZ_CABMIZ010000026.1"/>
</dbReference>
<evidence type="ECO:0000313" key="4">
    <source>
        <dbReference type="Proteomes" id="UP000280586"/>
    </source>
</evidence>
<dbReference type="GO" id="GO:0008757">
    <property type="term" value="F:S-adenosylmethionine-dependent methyltransferase activity"/>
    <property type="evidence" value="ECO:0007669"/>
    <property type="project" value="InterPro"/>
</dbReference>
<keyword evidence="2" id="KW-0808">Transferase</keyword>
<gene>
    <name evidence="2" type="ORF">CP523_00140</name>
    <name evidence="3" type="ORF">NH397_08425</name>
</gene>
<dbReference type="EMBL" id="CP099799">
    <property type="protein sequence ID" value="USR99532.1"/>
    <property type="molecule type" value="Genomic_DNA"/>
</dbReference>
<reference evidence="3" key="2">
    <citation type="submission" date="2022-06" db="EMBL/GenBank/DDBJ databases">
        <authorList>
            <person name="Holder M.E."/>
            <person name="Ajami N.J."/>
            <person name="Petrosino J.F."/>
        </authorList>
    </citation>
    <scope>NUCLEOTIDE SEQUENCE</scope>
    <source>
        <strain evidence="3">RMA 8861</strain>
    </source>
</reference>
<evidence type="ECO:0000259" key="1">
    <source>
        <dbReference type="Pfam" id="PF08241"/>
    </source>
</evidence>
<accession>A0A9N7PHM2</accession>
<dbReference type="Proteomes" id="UP001055437">
    <property type="component" value="Chromosome"/>
</dbReference>
<evidence type="ECO:0000313" key="2">
    <source>
        <dbReference type="EMBL" id="AYE32970.1"/>
    </source>
</evidence>
<dbReference type="Gene3D" id="3.40.50.150">
    <property type="entry name" value="Vaccinia Virus protein VP39"/>
    <property type="match status" value="1"/>
</dbReference>
<sequence>MSYSDIYKSIGLNTEISRLRKQAYIGWDKEVKMLKNLGLEDGMRILEVGSGPGFVTELLLREFQNSIVTSLDMDNDLMEIARNRLEGTFKNRLNFVNESILNTSFKDNTFDFVLVRFVYQHINNPLKATKEIYRVLKPGGKVVIVDIDNGIWGVTNPELKLIPYLNNSLARFQNNSGGDRNIGRKLIKILKYSGFKNLDFQIVVKHSDLIGMDKFKDLSSIKNMQNTIFSKNPEISRIISSYNKFYNLESSTIIMLVIMAYGEKNI</sequence>
<evidence type="ECO:0000313" key="5">
    <source>
        <dbReference type="Proteomes" id="UP001055437"/>
    </source>
</evidence>
<keyword evidence="5" id="KW-1185">Reference proteome</keyword>
<dbReference type="CDD" id="cd02440">
    <property type="entry name" value="AdoMet_MTases"/>
    <property type="match status" value="1"/>
</dbReference>